<keyword evidence="6" id="KW-1185">Reference proteome</keyword>
<evidence type="ECO:0000313" key="6">
    <source>
        <dbReference type="Proteomes" id="UP000184212"/>
    </source>
</evidence>
<dbReference type="Pfam" id="PF20240">
    <property type="entry name" value="DUF6597"/>
    <property type="match status" value="1"/>
</dbReference>
<dbReference type="PROSITE" id="PS01124">
    <property type="entry name" value="HTH_ARAC_FAMILY_2"/>
    <property type="match status" value="1"/>
</dbReference>
<dbReference type="InterPro" id="IPR050204">
    <property type="entry name" value="AraC_XylS_family_regulators"/>
</dbReference>
<dbReference type="Proteomes" id="UP000184212">
    <property type="component" value="Unassembled WGS sequence"/>
</dbReference>
<evidence type="ECO:0000256" key="2">
    <source>
        <dbReference type="ARBA" id="ARBA00023125"/>
    </source>
</evidence>
<dbReference type="RefSeq" id="WP_245804117.1">
    <property type="nucleotide sequence ID" value="NZ_FQWQ01000002.1"/>
</dbReference>
<dbReference type="InterPro" id="IPR009057">
    <property type="entry name" value="Homeodomain-like_sf"/>
</dbReference>
<evidence type="ECO:0000313" key="5">
    <source>
        <dbReference type="EMBL" id="SHH25915.1"/>
    </source>
</evidence>
<evidence type="ECO:0000259" key="4">
    <source>
        <dbReference type="PROSITE" id="PS01124"/>
    </source>
</evidence>
<dbReference type="Gene3D" id="1.10.10.60">
    <property type="entry name" value="Homeodomain-like"/>
    <property type="match status" value="1"/>
</dbReference>
<protein>
    <submittedName>
        <fullName evidence="5">Helix-turn-helix domain-containing protein</fullName>
    </submittedName>
</protein>
<keyword evidence="2" id="KW-0238">DNA-binding</keyword>
<proteinExistence type="predicted"/>
<dbReference type="InterPro" id="IPR018060">
    <property type="entry name" value="HTH_AraC"/>
</dbReference>
<dbReference type="Pfam" id="PF12833">
    <property type="entry name" value="HTH_18"/>
    <property type="match status" value="1"/>
</dbReference>
<dbReference type="InterPro" id="IPR046532">
    <property type="entry name" value="DUF6597"/>
</dbReference>
<evidence type="ECO:0000256" key="1">
    <source>
        <dbReference type="ARBA" id="ARBA00023015"/>
    </source>
</evidence>
<name>A0A1M5RHW2_9BACT</name>
<dbReference type="GO" id="GO:0003700">
    <property type="term" value="F:DNA-binding transcription factor activity"/>
    <property type="evidence" value="ECO:0007669"/>
    <property type="project" value="InterPro"/>
</dbReference>
<keyword evidence="1" id="KW-0805">Transcription regulation</keyword>
<accession>A0A1M5RHW2</accession>
<dbReference type="EMBL" id="FQWQ01000002">
    <property type="protein sequence ID" value="SHH25915.1"/>
    <property type="molecule type" value="Genomic_DNA"/>
</dbReference>
<dbReference type="SUPFAM" id="SSF46689">
    <property type="entry name" value="Homeodomain-like"/>
    <property type="match status" value="1"/>
</dbReference>
<dbReference type="GO" id="GO:0043565">
    <property type="term" value="F:sequence-specific DNA binding"/>
    <property type="evidence" value="ECO:0007669"/>
    <property type="project" value="InterPro"/>
</dbReference>
<evidence type="ECO:0000256" key="3">
    <source>
        <dbReference type="ARBA" id="ARBA00023163"/>
    </source>
</evidence>
<keyword evidence="3" id="KW-0804">Transcription</keyword>
<dbReference type="SMART" id="SM00342">
    <property type="entry name" value="HTH_ARAC"/>
    <property type="match status" value="1"/>
</dbReference>
<dbReference type="PANTHER" id="PTHR46796">
    <property type="entry name" value="HTH-TYPE TRANSCRIPTIONAL ACTIVATOR RHAS-RELATED"/>
    <property type="match status" value="1"/>
</dbReference>
<organism evidence="5 6">
    <name type="scientific">Chryseolinea serpens</name>
    <dbReference type="NCBI Taxonomy" id="947013"/>
    <lineage>
        <taxon>Bacteria</taxon>
        <taxon>Pseudomonadati</taxon>
        <taxon>Bacteroidota</taxon>
        <taxon>Cytophagia</taxon>
        <taxon>Cytophagales</taxon>
        <taxon>Fulvivirgaceae</taxon>
        <taxon>Chryseolinea</taxon>
    </lineage>
</organism>
<reference evidence="5 6" key="1">
    <citation type="submission" date="2016-11" db="EMBL/GenBank/DDBJ databases">
        <authorList>
            <person name="Jaros S."/>
            <person name="Januszkiewicz K."/>
            <person name="Wedrychowicz H."/>
        </authorList>
    </citation>
    <scope>NUCLEOTIDE SEQUENCE [LARGE SCALE GENOMIC DNA]</scope>
    <source>
        <strain evidence="5 6">DSM 24574</strain>
    </source>
</reference>
<feature type="domain" description="HTH araC/xylS-type" evidence="4">
    <location>
        <begin position="161"/>
        <end position="263"/>
    </location>
</feature>
<gene>
    <name evidence="5" type="ORF">SAMN04488109_3407</name>
</gene>
<sequence>MDLSGMKYQQIPPPAYLKNYVRYFYALETKDQKPSRYTFRTIADGGPGLLFQPHEHGTYSQSDKLLPELFLYGQSTTHVETCLNGTFTTIGILFYPHALKSVFGLDAHELTDLCLDLNAEAVRQGYRLSEQLAAAGTVEARVEVLSAYLFFLVRKNSILTDSKMEYAITQIVQSGGSLSLKALHKDLGLSERSVERKFKQYVGLSPKLFARICQFQSSLNQIRTLQHDKLSDIAYENEYADQSHLIRTFREFSGMSPNEYQKQFNTLAENLPIFSSEDPLVGFVLSYGLQRA</sequence>
<dbReference type="PANTHER" id="PTHR46796:SF13">
    <property type="entry name" value="HTH-TYPE TRANSCRIPTIONAL ACTIVATOR RHAS"/>
    <property type="match status" value="1"/>
</dbReference>
<dbReference type="AlphaFoldDB" id="A0A1M5RHW2"/>
<dbReference type="STRING" id="947013.SAMN04488109_3407"/>